<dbReference type="Proteomes" id="UP000008068">
    <property type="component" value="Unassembled WGS sequence"/>
</dbReference>
<dbReference type="EMBL" id="GL380707">
    <property type="protein sequence ID" value="EGT59924.1"/>
    <property type="molecule type" value="Genomic_DNA"/>
</dbReference>
<gene>
    <name evidence="1" type="ORF">CAEBREN_17800</name>
</gene>
<sequence>MIFYSRFVGMTE</sequence>
<evidence type="ECO:0000313" key="1">
    <source>
        <dbReference type="EMBL" id="EGT59924.1"/>
    </source>
</evidence>
<organism evidence="2">
    <name type="scientific">Caenorhabditis brenneri</name>
    <name type="common">Nematode worm</name>
    <dbReference type="NCBI Taxonomy" id="135651"/>
    <lineage>
        <taxon>Eukaryota</taxon>
        <taxon>Metazoa</taxon>
        <taxon>Ecdysozoa</taxon>
        <taxon>Nematoda</taxon>
        <taxon>Chromadorea</taxon>
        <taxon>Rhabditida</taxon>
        <taxon>Rhabditina</taxon>
        <taxon>Rhabditomorpha</taxon>
        <taxon>Rhabditoidea</taxon>
        <taxon>Rhabditidae</taxon>
        <taxon>Peloderinae</taxon>
        <taxon>Caenorhabditis</taxon>
    </lineage>
</organism>
<keyword evidence="2" id="KW-1185">Reference proteome</keyword>
<accession>G0PJJ7</accession>
<dbReference type="InParanoid" id="G0PJJ7"/>
<reference evidence="2" key="1">
    <citation type="submission" date="2011-07" db="EMBL/GenBank/DDBJ databases">
        <authorList>
            <consortium name="Caenorhabditis brenneri Sequencing and Analysis Consortium"/>
            <person name="Wilson R.K."/>
        </authorList>
    </citation>
    <scope>NUCLEOTIDE SEQUENCE [LARGE SCALE GENOMIC DNA]</scope>
    <source>
        <strain evidence="2">PB2801</strain>
    </source>
</reference>
<protein>
    <submittedName>
        <fullName evidence="1">Uncharacterized protein</fullName>
    </submittedName>
</protein>
<proteinExistence type="predicted"/>
<name>G0PJJ7_CAEBE</name>
<evidence type="ECO:0000313" key="2">
    <source>
        <dbReference type="Proteomes" id="UP000008068"/>
    </source>
</evidence>